<dbReference type="AlphaFoldDB" id="A0A1C5I6A1"/>
<gene>
    <name evidence="1" type="ORF">GA0074704_2987</name>
</gene>
<reference evidence="1 2" key="1">
    <citation type="submission" date="2016-06" db="EMBL/GenBank/DDBJ databases">
        <authorList>
            <person name="Kjaerup R.B."/>
            <person name="Dalgaard T.S."/>
            <person name="Juul-Madsen H.R."/>
        </authorList>
    </citation>
    <scope>NUCLEOTIDE SEQUENCE [LARGE SCALE GENOMIC DNA]</scope>
    <source>
        <strain evidence="1 2">DSM 45097</strain>
    </source>
</reference>
<accession>A0A1C5I6A1</accession>
<evidence type="ECO:0008006" key="3">
    <source>
        <dbReference type="Google" id="ProtNLM"/>
    </source>
</evidence>
<evidence type="ECO:0000313" key="2">
    <source>
        <dbReference type="Proteomes" id="UP000198210"/>
    </source>
</evidence>
<dbReference type="EMBL" id="LT607751">
    <property type="protein sequence ID" value="SCG53820.1"/>
    <property type="molecule type" value="Genomic_DNA"/>
</dbReference>
<dbReference type="RefSeq" id="WP_377471453.1">
    <property type="nucleotide sequence ID" value="NZ_JBHLYF010000018.1"/>
</dbReference>
<name>A0A1C5I6A1_9ACTN</name>
<proteinExistence type="predicted"/>
<dbReference type="Proteomes" id="UP000198210">
    <property type="component" value="Chromosome I"/>
</dbReference>
<protein>
    <recommendedName>
        <fullName evidence="3">Lipoprotein</fullName>
    </recommendedName>
</protein>
<keyword evidence="2" id="KW-1185">Reference proteome</keyword>
<organism evidence="1 2">
    <name type="scientific">Micromonospora siamensis</name>
    <dbReference type="NCBI Taxonomy" id="299152"/>
    <lineage>
        <taxon>Bacteria</taxon>
        <taxon>Bacillati</taxon>
        <taxon>Actinomycetota</taxon>
        <taxon>Actinomycetes</taxon>
        <taxon>Micromonosporales</taxon>
        <taxon>Micromonosporaceae</taxon>
        <taxon>Micromonospora</taxon>
    </lineage>
</organism>
<evidence type="ECO:0000313" key="1">
    <source>
        <dbReference type="EMBL" id="SCG53820.1"/>
    </source>
</evidence>
<sequence>MESCHLRSRRVTVLLSMISLLVGGCASRPDPRPAPEPTSTVRLGTVARAEVGSPLTVTATVDRVITDAAFIVRDVDFTDGTLLVLSTEPITAEPPQLVTARGTVIDFSYRELSDRYDLGPLAAFRDFEGGRALVAQEVKVWK</sequence>
<dbReference type="PROSITE" id="PS51257">
    <property type="entry name" value="PROKAR_LIPOPROTEIN"/>
    <property type="match status" value="1"/>
</dbReference>